<keyword evidence="2" id="KW-1185">Reference proteome</keyword>
<organism evidence="1 2">
    <name type="scientific">Sporolactobacillus laevolacticus DSM 442</name>
    <dbReference type="NCBI Taxonomy" id="1395513"/>
    <lineage>
        <taxon>Bacteria</taxon>
        <taxon>Bacillati</taxon>
        <taxon>Bacillota</taxon>
        <taxon>Bacilli</taxon>
        <taxon>Bacillales</taxon>
        <taxon>Sporolactobacillaceae</taxon>
        <taxon>Sporolactobacillus</taxon>
    </lineage>
</organism>
<dbReference type="AlphaFoldDB" id="V6IYJ3"/>
<dbReference type="RefSeq" id="WP_023509343.1">
    <property type="nucleotide sequence ID" value="NZ_AWTC01000004.1"/>
</dbReference>
<name>V6IYJ3_9BACL</name>
<dbReference type="Proteomes" id="UP000018296">
    <property type="component" value="Unassembled WGS sequence"/>
</dbReference>
<evidence type="ECO:0000313" key="1">
    <source>
        <dbReference type="EMBL" id="EST12553.1"/>
    </source>
</evidence>
<comment type="caution">
    <text evidence="1">The sequence shown here is derived from an EMBL/GenBank/DDBJ whole genome shotgun (WGS) entry which is preliminary data.</text>
</comment>
<accession>V6IYJ3</accession>
<proteinExistence type="predicted"/>
<dbReference type="OrthoDB" id="1683991at2"/>
<gene>
    <name evidence="1" type="ORF">P343_05215</name>
</gene>
<protein>
    <submittedName>
        <fullName evidence="1">Plasmid stabilization protein</fullName>
    </submittedName>
</protein>
<sequence length="46" mass="5159">MENENKRYTVIVSEKAAEILVSHARFLANVSEGAAKKLIEDCPVHF</sequence>
<dbReference type="PATRIC" id="fig|1395513.3.peg.1063"/>
<dbReference type="EMBL" id="AWTC01000004">
    <property type="protein sequence ID" value="EST12553.1"/>
    <property type="molecule type" value="Genomic_DNA"/>
</dbReference>
<evidence type="ECO:0000313" key="2">
    <source>
        <dbReference type="Proteomes" id="UP000018296"/>
    </source>
</evidence>
<reference evidence="1 2" key="1">
    <citation type="journal article" date="2013" name="Genome Announc.">
        <title>Genome Sequence of Sporolactobacillus laevolacticus DSM442, an Efficient Polymer-Grade D-Lactate Producer from Agricultural Waste Cottonseed as a Nitrogen Source.</title>
        <authorList>
            <person name="Wang H."/>
            <person name="Wang L."/>
            <person name="Ju J."/>
            <person name="Yu B."/>
            <person name="Ma Y."/>
        </authorList>
    </citation>
    <scope>NUCLEOTIDE SEQUENCE [LARGE SCALE GENOMIC DNA]</scope>
    <source>
        <strain evidence="1 2">DSM 442</strain>
    </source>
</reference>